<reference evidence="9" key="1">
    <citation type="journal article" date="2019" name="Int. J. Syst. Evol. Microbiol.">
        <title>The Global Catalogue of Microorganisms (GCM) 10K type strain sequencing project: providing services to taxonomists for standard genome sequencing and annotation.</title>
        <authorList>
            <consortium name="The Broad Institute Genomics Platform"/>
            <consortium name="The Broad Institute Genome Sequencing Center for Infectious Disease"/>
            <person name="Wu L."/>
            <person name="Ma J."/>
        </authorList>
    </citation>
    <scope>NUCLEOTIDE SEQUENCE [LARGE SCALE GENOMIC DNA]</scope>
    <source>
        <strain evidence="9">CCUG 53519</strain>
    </source>
</reference>
<evidence type="ECO:0000256" key="5">
    <source>
        <dbReference type="ARBA" id="ARBA00023136"/>
    </source>
</evidence>
<evidence type="ECO:0000259" key="7">
    <source>
        <dbReference type="Pfam" id="PF04138"/>
    </source>
</evidence>
<keyword evidence="3 6" id="KW-0812">Transmembrane</keyword>
<gene>
    <name evidence="8" type="ORF">ACFQ3J_06345</name>
</gene>
<dbReference type="EMBL" id="JBHTKX010000001">
    <property type="protein sequence ID" value="MFD1127792.1"/>
    <property type="molecule type" value="Genomic_DNA"/>
</dbReference>
<evidence type="ECO:0000256" key="3">
    <source>
        <dbReference type="ARBA" id="ARBA00022692"/>
    </source>
</evidence>
<sequence>MQALKFLMVGVLNTSIDLAIFFVLSIAGLPILLAQCLSYSCGLVNSYLINRKWTFQRAEKQSMQELLKFIGLNILTLGVVSLLLLELQSLGNQSLTISKVIATTAGILINYLGSRYWVFRVSQAKGGKSHES</sequence>
<feature type="transmembrane region" description="Helical" evidence="6">
    <location>
        <begin position="97"/>
        <end position="118"/>
    </location>
</feature>
<dbReference type="Proteomes" id="UP001597169">
    <property type="component" value="Unassembled WGS sequence"/>
</dbReference>
<proteinExistence type="inferred from homology"/>
<evidence type="ECO:0000256" key="6">
    <source>
        <dbReference type="SAM" id="Phobius"/>
    </source>
</evidence>
<keyword evidence="5 6" id="KW-0472">Membrane</keyword>
<organism evidence="8 9">
    <name type="scientific">Paenibacillus provencensis</name>
    <dbReference type="NCBI Taxonomy" id="441151"/>
    <lineage>
        <taxon>Bacteria</taxon>
        <taxon>Bacillati</taxon>
        <taxon>Bacillota</taxon>
        <taxon>Bacilli</taxon>
        <taxon>Bacillales</taxon>
        <taxon>Paenibacillaceae</taxon>
        <taxon>Paenibacillus</taxon>
    </lineage>
</organism>
<comment type="similarity">
    <text evidence="2">Belongs to the GtrA family.</text>
</comment>
<evidence type="ECO:0000313" key="8">
    <source>
        <dbReference type="EMBL" id="MFD1127792.1"/>
    </source>
</evidence>
<feature type="domain" description="GtrA/DPMS transmembrane" evidence="7">
    <location>
        <begin position="5"/>
        <end position="119"/>
    </location>
</feature>
<feature type="transmembrane region" description="Helical" evidence="6">
    <location>
        <begin position="20"/>
        <end position="45"/>
    </location>
</feature>
<evidence type="ECO:0000256" key="1">
    <source>
        <dbReference type="ARBA" id="ARBA00004141"/>
    </source>
</evidence>
<evidence type="ECO:0000256" key="2">
    <source>
        <dbReference type="ARBA" id="ARBA00009399"/>
    </source>
</evidence>
<dbReference type="Pfam" id="PF04138">
    <property type="entry name" value="GtrA_DPMS_TM"/>
    <property type="match status" value="1"/>
</dbReference>
<dbReference type="InterPro" id="IPR051401">
    <property type="entry name" value="GtrA_CellWall_Glycosyl"/>
</dbReference>
<accession>A0ABW3PQT4</accession>
<comment type="subcellular location">
    <subcellularLocation>
        <location evidence="1">Membrane</location>
        <topology evidence="1">Multi-pass membrane protein</topology>
    </subcellularLocation>
</comment>
<keyword evidence="4 6" id="KW-1133">Transmembrane helix</keyword>
<evidence type="ECO:0000313" key="9">
    <source>
        <dbReference type="Proteomes" id="UP001597169"/>
    </source>
</evidence>
<protein>
    <submittedName>
        <fullName evidence="8">GtrA family protein</fullName>
    </submittedName>
</protein>
<comment type="caution">
    <text evidence="8">The sequence shown here is derived from an EMBL/GenBank/DDBJ whole genome shotgun (WGS) entry which is preliminary data.</text>
</comment>
<dbReference type="PANTHER" id="PTHR38459">
    <property type="entry name" value="PROPHAGE BACTOPRENOL-LINKED GLUCOSE TRANSLOCASE HOMOLOG"/>
    <property type="match status" value="1"/>
</dbReference>
<dbReference type="PANTHER" id="PTHR38459:SF1">
    <property type="entry name" value="PROPHAGE BACTOPRENOL-LINKED GLUCOSE TRANSLOCASE HOMOLOG"/>
    <property type="match status" value="1"/>
</dbReference>
<feature type="transmembrane region" description="Helical" evidence="6">
    <location>
        <begin position="66"/>
        <end position="85"/>
    </location>
</feature>
<dbReference type="InterPro" id="IPR007267">
    <property type="entry name" value="GtrA_DPMS_TM"/>
</dbReference>
<dbReference type="RefSeq" id="WP_251581564.1">
    <property type="nucleotide sequence ID" value="NZ_JBHTKX010000001.1"/>
</dbReference>
<evidence type="ECO:0000256" key="4">
    <source>
        <dbReference type="ARBA" id="ARBA00022989"/>
    </source>
</evidence>
<keyword evidence="9" id="KW-1185">Reference proteome</keyword>
<name>A0ABW3PQT4_9BACL</name>